<dbReference type="Gene3D" id="2.60.40.10">
    <property type="entry name" value="Immunoglobulins"/>
    <property type="match status" value="2"/>
</dbReference>
<dbReference type="PROSITE" id="PS50853">
    <property type="entry name" value="FN3"/>
    <property type="match status" value="1"/>
</dbReference>
<gene>
    <name evidence="2" type="ORF">AC731_006455</name>
</gene>
<keyword evidence="3" id="KW-1185">Reference proteome</keyword>
<dbReference type="RefSeq" id="WP_062450065.1">
    <property type="nucleotide sequence ID" value="NZ_CP014646.1"/>
</dbReference>
<dbReference type="KEGG" id="thu:AC731_006455"/>
<feature type="domain" description="Fibronectin type-III" evidence="1">
    <location>
        <begin position="227"/>
        <end position="321"/>
    </location>
</feature>
<proteinExistence type="predicted"/>
<dbReference type="STRING" id="1134435.AC731_006455"/>
<dbReference type="InterPro" id="IPR015919">
    <property type="entry name" value="Cadherin-like_sf"/>
</dbReference>
<evidence type="ECO:0000313" key="2">
    <source>
        <dbReference type="EMBL" id="AMO36613.1"/>
    </source>
</evidence>
<name>A0A127K3S2_9RHOO</name>
<dbReference type="InterPro" id="IPR036116">
    <property type="entry name" value="FN3_sf"/>
</dbReference>
<evidence type="ECO:0000313" key="3">
    <source>
        <dbReference type="Proteomes" id="UP000036902"/>
    </source>
</evidence>
<dbReference type="SUPFAM" id="SSF49265">
    <property type="entry name" value="Fibronectin type III"/>
    <property type="match status" value="1"/>
</dbReference>
<dbReference type="Proteomes" id="UP000036902">
    <property type="component" value="Chromosome"/>
</dbReference>
<accession>A0A127K3S2</accession>
<dbReference type="EMBL" id="CP014646">
    <property type="protein sequence ID" value="AMO36613.1"/>
    <property type="molecule type" value="Genomic_DNA"/>
</dbReference>
<dbReference type="InterPro" id="IPR013783">
    <property type="entry name" value="Ig-like_fold"/>
</dbReference>
<organism evidence="2 3">
    <name type="scientific">Thauera humireducens</name>
    <dbReference type="NCBI Taxonomy" id="1134435"/>
    <lineage>
        <taxon>Bacteria</taxon>
        <taxon>Pseudomonadati</taxon>
        <taxon>Pseudomonadota</taxon>
        <taxon>Betaproteobacteria</taxon>
        <taxon>Rhodocyclales</taxon>
        <taxon>Zoogloeaceae</taxon>
        <taxon>Thauera</taxon>
    </lineage>
</organism>
<dbReference type="CDD" id="cd00063">
    <property type="entry name" value="FN3"/>
    <property type="match status" value="1"/>
</dbReference>
<dbReference type="GO" id="GO:0016020">
    <property type="term" value="C:membrane"/>
    <property type="evidence" value="ECO:0007669"/>
    <property type="project" value="InterPro"/>
</dbReference>
<dbReference type="InterPro" id="IPR003961">
    <property type="entry name" value="FN3_dom"/>
</dbReference>
<dbReference type="GO" id="GO:0005509">
    <property type="term" value="F:calcium ion binding"/>
    <property type="evidence" value="ECO:0007669"/>
    <property type="project" value="InterPro"/>
</dbReference>
<protein>
    <recommendedName>
        <fullName evidence="1">Fibronectin type-III domain-containing protein</fullName>
    </recommendedName>
</protein>
<sequence length="506" mass="51425">MAQYYNDFTQYPLATKLDSGGHDFSVLLGRADYTFQVEEDARGASGRVLRIHRADLTGYTWWRWNAVPVTGSGEMYIEAIAGLAANTAIDARTGIVRLLCNANAGVTQGYLCADGAGGSSNVVPTIRRADSPSTTGASGTFYAFQTNRKRSYLLKWTDLGASVVLKYKTWWSDEAEPSTWTVETTSATMGGGAPYWADGVVGIGRHESGNIENRIAFIGVGTGTDSAPRVPSGGTAPTGTVTIGTITPSTTSASVPYSYSGSDATGFEYRLNGGTAASIGASPATISGLTASTPYSLEVRAINAAGSGSWSAVSNFTTEAEGPGNLPPSFDGPSIAAISATEGVALSSLDVSSRFSDAESALTFSAVGSWPAGVTVSSAGVISGTPTTAGTYSGLQVRATDAGALTADSNAFSITVAAAALPSTITVTEPLKNNTGTLLANVSGVRVAVLEAATLAGVFETSGLTTSASGLLAAITDAAITTGQQYHVVIKLADGSVGITGPITAS</sequence>
<evidence type="ECO:0000259" key="1">
    <source>
        <dbReference type="PROSITE" id="PS50853"/>
    </source>
</evidence>
<dbReference type="AlphaFoldDB" id="A0A127K3S2"/>
<dbReference type="SUPFAM" id="SSF49313">
    <property type="entry name" value="Cadherin-like"/>
    <property type="match status" value="1"/>
</dbReference>
<reference evidence="3" key="1">
    <citation type="submission" date="2016-03" db="EMBL/GenBank/DDBJ databases">
        <authorList>
            <person name="Ma C."/>
            <person name="Zhou S."/>
            <person name="Yang G."/>
        </authorList>
    </citation>
    <scope>NUCLEOTIDE SEQUENCE [LARGE SCALE GENOMIC DNA]</scope>
    <source>
        <strain evidence="3">SgZ-1</strain>
    </source>
</reference>